<evidence type="ECO:0000313" key="11">
    <source>
        <dbReference type="EMBL" id="VVC38962.1"/>
    </source>
</evidence>
<keyword evidence="5 9" id="KW-0479">Metal-binding</keyword>
<gene>
    <name evidence="11" type="ORF">CINCED_3A016580</name>
</gene>
<dbReference type="Pfam" id="PF00814">
    <property type="entry name" value="TsaD"/>
    <property type="match status" value="1"/>
</dbReference>
<keyword evidence="9" id="KW-0496">Mitochondrion</keyword>
<dbReference type="Gene3D" id="3.30.420.40">
    <property type="match status" value="2"/>
</dbReference>
<dbReference type="GO" id="GO:0002949">
    <property type="term" value="P:tRNA threonylcarbamoyladenosine modification"/>
    <property type="evidence" value="ECO:0007669"/>
    <property type="project" value="UniProtKB-UniRule"/>
</dbReference>
<keyword evidence="6" id="KW-0408">Iron</keyword>
<evidence type="ECO:0000256" key="2">
    <source>
        <dbReference type="ARBA" id="ARBA00022490"/>
    </source>
</evidence>
<dbReference type="InterPro" id="IPR022450">
    <property type="entry name" value="TsaD"/>
</dbReference>
<dbReference type="CDD" id="cd24133">
    <property type="entry name" value="ASKHA_NBD_TsaD_bac"/>
    <property type="match status" value="1"/>
</dbReference>
<organism evidence="11 12">
    <name type="scientific">Cinara cedri</name>
    <dbReference type="NCBI Taxonomy" id="506608"/>
    <lineage>
        <taxon>Eukaryota</taxon>
        <taxon>Metazoa</taxon>
        <taxon>Ecdysozoa</taxon>
        <taxon>Arthropoda</taxon>
        <taxon>Hexapoda</taxon>
        <taxon>Insecta</taxon>
        <taxon>Pterygota</taxon>
        <taxon>Neoptera</taxon>
        <taxon>Paraneoptera</taxon>
        <taxon>Hemiptera</taxon>
        <taxon>Sternorrhyncha</taxon>
        <taxon>Aphidomorpha</taxon>
        <taxon>Aphidoidea</taxon>
        <taxon>Aphididae</taxon>
        <taxon>Lachninae</taxon>
        <taxon>Cinara</taxon>
    </lineage>
</organism>
<comment type="similarity">
    <text evidence="9">Belongs to the KAE1 / TsaD family.</text>
</comment>
<evidence type="ECO:0000256" key="1">
    <source>
        <dbReference type="ARBA" id="ARBA00012156"/>
    </source>
</evidence>
<dbReference type="NCBIfam" id="TIGR03723">
    <property type="entry name" value="T6A_TsaD_YgjD"/>
    <property type="match status" value="1"/>
</dbReference>
<evidence type="ECO:0000256" key="8">
    <source>
        <dbReference type="ARBA" id="ARBA00048117"/>
    </source>
</evidence>
<dbReference type="FunFam" id="3.30.420.40:FF:000040">
    <property type="entry name" value="tRNA N6-adenosine threonylcarbamoyltransferase"/>
    <property type="match status" value="1"/>
</dbReference>
<keyword evidence="4 9" id="KW-0819">tRNA processing</keyword>
<keyword evidence="2" id="KW-0963">Cytoplasm</keyword>
<dbReference type="HAMAP" id="MF_01445">
    <property type="entry name" value="TsaD"/>
    <property type="match status" value="1"/>
</dbReference>
<accession>A0A5E4N982</accession>
<dbReference type="EMBL" id="CABPRJ010001530">
    <property type="protein sequence ID" value="VVC38962.1"/>
    <property type="molecule type" value="Genomic_DNA"/>
</dbReference>
<proteinExistence type="inferred from homology"/>
<keyword evidence="12" id="KW-1185">Reference proteome</keyword>
<evidence type="ECO:0000256" key="5">
    <source>
        <dbReference type="ARBA" id="ARBA00022723"/>
    </source>
</evidence>
<evidence type="ECO:0000256" key="6">
    <source>
        <dbReference type="ARBA" id="ARBA00023004"/>
    </source>
</evidence>
<comment type="subcellular location">
    <subcellularLocation>
        <location evidence="9">Mitochondrion</location>
    </subcellularLocation>
</comment>
<dbReference type="NCBIfam" id="TIGR00329">
    <property type="entry name" value="gcp_kae1"/>
    <property type="match status" value="1"/>
</dbReference>
<evidence type="ECO:0000256" key="4">
    <source>
        <dbReference type="ARBA" id="ARBA00022694"/>
    </source>
</evidence>
<dbReference type="InterPro" id="IPR000905">
    <property type="entry name" value="Gcp-like_dom"/>
</dbReference>
<reference evidence="11 12" key="1">
    <citation type="submission" date="2019-08" db="EMBL/GenBank/DDBJ databases">
        <authorList>
            <person name="Alioto T."/>
            <person name="Alioto T."/>
            <person name="Gomez Garrido J."/>
        </authorList>
    </citation>
    <scope>NUCLEOTIDE SEQUENCE [LARGE SCALE GENOMIC DNA]</scope>
</reference>
<dbReference type="GO" id="GO:0046872">
    <property type="term" value="F:metal ion binding"/>
    <property type="evidence" value="ECO:0007669"/>
    <property type="project" value="UniProtKB-KW"/>
</dbReference>
<dbReference type="PANTHER" id="PTHR11735">
    <property type="entry name" value="TRNA N6-ADENOSINE THREONYLCARBAMOYLTRANSFERASE"/>
    <property type="match status" value="1"/>
</dbReference>
<dbReference type="FunFam" id="3.30.420.40:FF:000012">
    <property type="entry name" value="tRNA N6-adenosine threonylcarbamoyltransferase"/>
    <property type="match status" value="1"/>
</dbReference>
<dbReference type="PRINTS" id="PR00789">
    <property type="entry name" value="OSIALOPTASE"/>
</dbReference>
<evidence type="ECO:0000256" key="3">
    <source>
        <dbReference type="ARBA" id="ARBA00022679"/>
    </source>
</evidence>
<comment type="cofactor">
    <cofactor evidence="9">
        <name>a divalent metal cation</name>
        <dbReference type="ChEBI" id="CHEBI:60240"/>
    </cofactor>
    <text evidence="9">Binds 1 divalent metal cation per subunit.</text>
</comment>
<dbReference type="GO" id="GO:0005739">
    <property type="term" value="C:mitochondrion"/>
    <property type="evidence" value="ECO:0007669"/>
    <property type="project" value="UniProtKB-SubCell"/>
</dbReference>
<keyword evidence="3 9" id="KW-0808">Transferase</keyword>
<dbReference type="SUPFAM" id="SSF53067">
    <property type="entry name" value="Actin-like ATPase domain"/>
    <property type="match status" value="1"/>
</dbReference>
<feature type="domain" description="Gcp-like" evidence="10">
    <location>
        <begin position="26"/>
        <end position="289"/>
    </location>
</feature>
<dbReference type="InterPro" id="IPR017861">
    <property type="entry name" value="KAE1/TsaD"/>
</dbReference>
<dbReference type="OrthoDB" id="10259622at2759"/>
<evidence type="ECO:0000256" key="7">
    <source>
        <dbReference type="ARBA" id="ARBA00023315"/>
    </source>
</evidence>
<dbReference type="EC" id="2.3.1.234" evidence="1"/>
<comment type="subunit">
    <text evidence="9">Homodimer.</text>
</comment>
<name>A0A5E4N982_9HEMI</name>
<comment type="function">
    <text evidence="9">Required for the formation of a threonylcarbamoyl group on adenosine at position 37 (t(6)A37) in mitochondrial tRNAs that read codons beginning with adenine. Probably involved in the transfer of the threonylcarbamoyl moiety of threonylcarbamoyl-AMP (TC-AMP) to the N6 group of A37. Involved in mitochondrial genome maintenance.</text>
</comment>
<dbReference type="PANTHER" id="PTHR11735:SF6">
    <property type="entry name" value="TRNA N6-ADENOSINE THREONYLCARBAMOYLTRANSFERASE, MITOCHONDRIAL"/>
    <property type="match status" value="1"/>
</dbReference>
<dbReference type="InterPro" id="IPR043129">
    <property type="entry name" value="ATPase_NBD"/>
</dbReference>
<comment type="catalytic activity">
    <reaction evidence="8 9">
        <text>L-threonylcarbamoyladenylate + adenosine(37) in tRNA = N(6)-L-threonylcarbamoyladenosine(37) in tRNA + AMP + H(+)</text>
        <dbReference type="Rhea" id="RHEA:37059"/>
        <dbReference type="Rhea" id="RHEA-COMP:10162"/>
        <dbReference type="Rhea" id="RHEA-COMP:10163"/>
        <dbReference type="ChEBI" id="CHEBI:15378"/>
        <dbReference type="ChEBI" id="CHEBI:73682"/>
        <dbReference type="ChEBI" id="CHEBI:74411"/>
        <dbReference type="ChEBI" id="CHEBI:74418"/>
        <dbReference type="ChEBI" id="CHEBI:456215"/>
        <dbReference type="EC" id="2.3.1.234"/>
    </reaction>
</comment>
<dbReference type="AlphaFoldDB" id="A0A5E4N982"/>
<dbReference type="GO" id="GO:0061711">
    <property type="term" value="F:tRNA N(6)-L-threonylcarbamoyladenine synthase activity"/>
    <property type="evidence" value="ECO:0007669"/>
    <property type="project" value="UniProtKB-EC"/>
</dbReference>
<dbReference type="Proteomes" id="UP000325440">
    <property type="component" value="Unassembled WGS sequence"/>
</dbReference>
<protein>
    <recommendedName>
        <fullName evidence="1">N(6)-L-threonylcarbamoyladenine synthase</fullName>
        <ecNumber evidence="1">2.3.1.234</ecNumber>
    </recommendedName>
</protein>
<sequence length="424" mass="46729">MSNKTILAVETSCDETAVAIVNSNKQILAHEILSQKEHKTCGGVIPEVASRAHMNHLRNLIESAIKKSNLDFYSLDAIAATSGPGLMGGLIVGTMMTKAIAHVTKKPFIAVNHLEAHALVVRLLYEVKFPFLVLLISGGHCQFLIAQDVSKYIKLGETLDDSLGEAFDKVAKMLGLDYPGGPLVEKLAKNGDGTRFNFPRAMIKRPGCNFSFSGIKTSVKNLLQKLKMNEQDIYDVCASFQECISDILLDKVNQAIAMAESLNIKIHDFVISGGVAANKFLRDSKESIAKLAEHYNLNPKAIVKWKKRSFVIDAAIGPKHGKSKMSTQGEEAIIVTFRKHILLPLDNCLYSLRAIIPCLTRSSLHHCLQRHGISILSDVEGEIKAKKKFKLCPIGYFHIDIAEVITEEGKLQLNLLMLNCIITL</sequence>
<evidence type="ECO:0000313" key="12">
    <source>
        <dbReference type="Proteomes" id="UP000325440"/>
    </source>
</evidence>
<evidence type="ECO:0000256" key="9">
    <source>
        <dbReference type="HAMAP-Rule" id="MF_03179"/>
    </source>
</evidence>
<evidence type="ECO:0000259" key="10">
    <source>
        <dbReference type="Pfam" id="PF00814"/>
    </source>
</evidence>
<keyword evidence="7 9" id="KW-0012">Acyltransferase</keyword>